<sequence length="526" mass="57125">MRFNFSTSSCGAPNNYHSFKVFGSPKNSRRTYQRRRSHSSCQNPRKRKAAEMVTPENQDVPIIPKTTPSIRASNASTHSTGGRTYKKKFAKLNVVDYAPKVVANRILSCGEGEQIGHPGRTVTRKPRAIDTFPEETRFVQVAAGGVHSLVLTEEGKIYSCGVNEKGTVPVVGLEPEGTTDCFSEIKFDESLAKLGQPVQIAAGASFAAALTKKGSVIAWGNLRDTQGDVTIHQTLAAIQKSPVVIITHKSKVIVKIVAGENHLVMLSNEGDILTFGEGSMGQLGRSARTEHIRSKYMVDSSGRSLKLTVLERGRFVKFTNVFAGGHWTMGRAEDGRIFACGLNNYGQLGIPIEEEEGQKKHSEANGQADKVQMSERVGDAAAPANAEADQVGHEEAVKVAYLTEAKAFSADKDWTHISGVQHVCARNADGEVFAVVDVKNVDHWRYDTLQRVNLNDLKAAGVSASLGTSIAWTAGTGQVFGFGYDTVGQLGLNRVEEDEKMVPVPTEITSAHLKDFKMRRPPKTNA</sequence>
<reference evidence="7" key="1">
    <citation type="submission" date="2022-11" db="UniProtKB">
        <authorList>
            <consortium name="WormBaseParasite"/>
        </authorList>
    </citation>
    <scope>IDENTIFICATION</scope>
</reference>
<keyword evidence="6" id="KW-1185">Reference proteome</keyword>
<dbReference type="AlphaFoldDB" id="A0A915DT78"/>
<evidence type="ECO:0000313" key="7">
    <source>
        <dbReference type="WBParaSite" id="jg23270.1"/>
    </source>
</evidence>
<evidence type="ECO:0000256" key="4">
    <source>
        <dbReference type="SAM" id="MobiDB-lite"/>
    </source>
</evidence>
<dbReference type="PRINTS" id="PR00633">
    <property type="entry name" value="RCCNDNSATION"/>
</dbReference>
<proteinExistence type="predicted"/>
<evidence type="ECO:0000256" key="1">
    <source>
        <dbReference type="ARBA" id="ARBA00022658"/>
    </source>
</evidence>
<keyword evidence="2" id="KW-0677">Repeat</keyword>
<dbReference type="PANTHER" id="PTHR45982">
    <property type="entry name" value="REGULATOR OF CHROMOSOME CONDENSATION"/>
    <property type="match status" value="1"/>
</dbReference>
<dbReference type="InterPro" id="IPR058923">
    <property type="entry name" value="RCC1-like_dom"/>
</dbReference>
<evidence type="ECO:0000256" key="3">
    <source>
        <dbReference type="PROSITE-ProRule" id="PRU00235"/>
    </source>
</evidence>
<dbReference type="SUPFAM" id="SSF50985">
    <property type="entry name" value="RCC1/BLIP-II"/>
    <property type="match status" value="1"/>
</dbReference>
<dbReference type="Pfam" id="PF25390">
    <property type="entry name" value="WD40_RLD"/>
    <property type="match status" value="1"/>
</dbReference>
<dbReference type="WBParaSite" id="jg23270.1">
    <property type="protein sequence ID" value="jg23270.1"/>
    <property type="gene ID" value="jg23270"/>
</dbReference>
<feature type="repeat" description="RCC1" evidence="3">
    <location>
        <begin position="104"/>
        <end position="154"/>
    </location>
</feature>
<dbReference type="Proteomes" id="UP000887574">
    <property type="component" value="Unplaced"/>
</dbReference>
<organism evidence="6 7">
    <name type="scientific">Ditylenchus dipsaci</name>
    <dbReference type="NCBI Taxonomy" id="166011"/>
    <lineage>
        <taxon>Eukaryota</taxon>
        <taxon>Metazoa</taxon>
        <taxon>Ecdysozoa</taxon>
        <taxon>Nematoda</taxon>
        <taxon>Chromadorea</taxon>
        <taxon>Rhabditida</taxon>
        <taxon>Tylenchina</taxon>
        <taxon>Tylenchomorpha</taxon>
        <taxon>Sphaerularioidea</taxon>
        <taxon>Anguinidae</taxon>
        <taxon>Anguininae</taxon>
        <taxon>Ditylenchus</taxon>
    </lineage>
</organism>
<feature type="repeat" description="RCC1" evidence="3">
    <location>
        <begin position="214"/>
        <end position="269"/>
    </location>
</feature>
<dbReference type="Gene3D" id="2.130.10.30">
    <property type="entry name" value="Regulator of chromosome condensation 1/beta-lactamase-inhibitor protein II"/>
    <property type="match status" value="2"/>
</dbReference>
<keyword evidence="1" id="KW-0344">Guanine-nucleotide releasing factor</keyword>
<dbReference type="GO" id="GO:0005085">
    <property type="term" value="F:guanyl-nucleotide exchange factor activity"/>
    <property type="evidence" value="ECO:0007669"/>
    <property type="project" value="TreeGrafter"/>
</dbReference>
<evidence type="ECO:0000313" key="6">
    <source>
        <dbReference type="Proteomes" id="UP000887574"/>
    </source>
</evidence>
<feature type="domain" description="RCC1-like" evidence="5">
    <location>
        <begin position="106"/>
        <end position="509"/>
    </location>
</feature>
<dbReference type="PANTHER" id="PTHR45982:SF1">
    <property type="entry name" value="REGULATOR OF CHROMOSOME CONDENSATION"/>
    <property type="match status" value="1"/>
</dbReference>
<evidence type="ECO:0000259" key="5">
    <source>
        <dbReference type="Pfam" id="PF25390"/>
    </source>
</evidence>
<accession>A0A915DT78</accession>
<dbReference type="InterPro" id="IPR051553">
    <property type="entry name" value="Ran_GTPase-activating"/>
</dbReference>
<dbReference type="InterPro" id="IPR009091">
    <property type="entry name" value="RCC1/BLIP-II"/>
</dbReference>
<feature type="compositionally biased region" description="Basic residues" evidence="4">
    <location>
        <begin position="27"/>
        <end position="48"/>
    </location>
</feature>
<dbReference type="PROSITE" id="PS50012">
    <property type="entry name" value="RCC1_3"/>
    <property type="match status" value="3"/>
</dbReference>
<dbReference type="InterPro" id="IPR000408">
    <property type="entry name" value="Reg_chr_condens"/>
</dbReference>
<feature type="region of interest" description="Disordered" evidence="4">
    <location>
        <begin position="21"/>
        <end position="82"/>
    </location>
</feature>
<protein>
    <submittedName>
        <fullName evidence="7">Regulator of chromosome condensation</fullName>
    </submittedName>
</protein>
<evidence type="ECO:0000256" key="2">
    <source>
        <dbReference type="ARBA" id="ARBA00022737"/>
    </source>
</evidence>
<feature type="compositionally biased region" description="Polar residues" evidence="4">
    <location>
        <begin position="66"/>
        <end position="82"/>
    </location>
</feature>
<dbReference type="GO" id="GO:0005737">
    <property type="term" value="C:cytoplasm"/>
    <property type="evidence" value="ECO:0007669"/>
    <property type="project" value="TreeGrafter"/>
</dbReference>
<feature type="repeat" description="RCC1" evidence="3">
    <location>
        <begin position="270"/>
        <end position="334"/>
    </location>
</feature>
<name>A0A915DT78_9BILA</name>